<dbReference type="GO" id="GO:0008344">
    <property type="term" value="P:adult locomotory behavior"/>
    <property type="evidence" value="ECO:0007669"/>
    <property type="project" value="TreeGrafter"/>
</dbReference>
<dbReference type="CDD" id="cd18287">
    <property type="entry name" value="BTB_POZ_BTBD9"/>
    <property type="match status" value="1"/>
</dbReference>
<dbReference type="PANTHER" id="PTHR46306">
    <property type="entry name" value="BTB/POZ DOMAIN-CONTAINING PROTEIN 9"/>
    <property type="match status" value="1"/>
</dbReference>
<name>K1QV07_MAGGI</name>
<proteinExistence type="predicted"/>
<dbReference type="Pfam" id="PF07707">
    <property type="entry name" value="BACK"/>
    <property type="match status" value="1"/>
</dbReference>
<dbReference type="EMBL" id="JH819095">
    <property type="protein sequence ID" value="EKC32795.1"/>
    <property type="molecule type" value="Genomic_DNA"/>
</dbReference>
<dbReference type="Gene3D" id="1.25.40.420">
    <property type="match status" value="1"/>
</dbReference>
<dbReference type="InterPro" id="IPR000421">
    <property type="entry name" value="FA58C"/>
</dbReference>
<feature type="compositionally biased region" description="Polar residues" evidence="1">
    <location>
        <begin position="608"/>
        <end position="617"/>
    </location>
</feature>
<dbReference type="CDD" id="cd14822">
    <property type="entry name" value="BACK_BTBD9"/>
    <property type="match status" value="1"/>
</dbReference>
<evidence type="ECO:0000313" key="2">
    <source>
        <dbReference type="EMBL" id="EKC32795.1"/>
    </source>
</evidence>
<dbReference type="InterPro" id="IPR011705">
    <property type="entry name" value="BACK"/>
</dbReference>
<feature type="region of interest" description="Disordered" evidence="1">
    <location>
        <begin position="578"/>
        <end position="644"/>
    </location>
</feature>
<gene>
    <name evidence="2" type="ORF">CGI_10017188</name>
</gene>
<sequence length="644" mass="73067">MCDHRHLRSPPPAGIVDHVSFLSDNLSDLVDNSDYSDITLMVENVAFPAHKVILATRSEYFRALLYGGMKESQPGTTQIELKDTSASAFGILLKYMYSGRLNLLEIKVREPMCPEMNTLTQDENLLDILGMSHRYGFVDLESAISDYLKAILNISNVCLIYDIANMYHLTSLCQVCKEFIDKNAQEILVNETFFTLSQSSIKELISRDSFCAPENTIFNAVVKWTEHNQGQDPSPILECIRLPLMSMNDLLNVVRPTSLVSPDSILDAIKLQTESRDMELNYRGSLIPETNVATQRYGAQVIRGEMKNSLLDGDSQNYDLDRGFTRHPIDDNFGQGVVVKLASPYIINCIKLLLWDRDMRSYSYYLEVSMDDKDYERVVDHSRYLCRSWQTLYFQPRVVRYVRVVGTHNTVNRVFHLVSFDCLFINKPFVLEQGLVVPSENVATIGAGACVIEGVSRSRNALINGDTRHYDWDSGYTCHQLGSGAIIVQLAQPYIIDSMRLLLWDCDDRSYSYYVEVSTDQKSWYLLADKRKEQCKSWQVIKFEKRPVTFVKIVGTHNTANEVFHCVHFECPAEMTNPSNNNSIPRSASPQPPGPSSSGLSHQPRPSMHQSHSSENYASAEYCPHEAPEADRQDSTSSHDESEN</sequence>
<dbReference type="PROSITE" id="PS50097">
    <property type="entry name" value="BTB"/>
    <property type="match status" value="1"/>
</dbReference>
<dbReference type="InterPro" id="IPR052407">
    <property type="entry name" value="BTB_POZ_domain_cont_9"/>
</dbReference>
<dbReference type="InterPro" id="IPR034091">
    <property type="entry name" value="BTBD9_BACK-like_dom"/>
</dbReference>
<dbReference type="Pfam" id="PF00754">
    <property type="entry name" value="F5_F8_type_C"/>
    <property type="match status" value="2"/>
</dbReference>
<dbReference type="GO" id="GO:0005737">
    <property type="term" value="C:cytoplasm"/>
    <property type="evidence" value="ECO:0007669"/>
    <property type="project" value="TreeGrafter"/>
</dbReference>
<dbReference type="AlphaFoldDB" id="K1QV07"/>
<accession>K1QV07</accession>
<dbReference type="HOGENOM" id="CLU_004253_0_2_1"/>
<dbReference type="PANTHER" id="PTHR46306:SF1">
    <property type="entry name" value="BTB_POZ DOMAIN-CONTAINING PROTEIN 9"/>
    <property type="match status" value="1"/>
</dbReference>
<protein>
    <submittedName>
        <fullName evidence="2">BTB/POZ domain-containing protein 9</fullName>
    </submittedName>
</protein>
<dbReference type="Gene3D" id="2.60.120.260">
    <property type="entry name" value="Galactose-binding domain-like"/>
    <property type="match status" value="2"/>
</dbReference>
<dbReference type="FunFam" id="2.60.120.260:FF:000038">
    <property type="entry name" value="BTB/POZ domain-containing protein 9"/>
    <property type="match status" value="1"/>
</dbReference>
<feature type="compositionally biased region" description="Basic and acidic residues" evidence="1">
    <location>
        <begin position="623"/>
        <end position="644"/>
    </location>
</feature>
<dbReference type="SUPFAM" id="SSF49785">
    <property type="entry name" value="Galactose-binding domain-like"/>
    <property type="match status" value="2"/>
</dbReference>
<dbReference type="InterPro" id="IPR008979">
    <property type="entry name" value="Galactose-bd-like_sf"/>
</dbReference>
<dbReference type="Pfam" id="PF00651">
    <property type="entry name" value="BTB"/>
    <property type="match status" value="1"/>
</dbReference>
<dbReference type="InterPro" id="IPR011333">
    <property type="entry name" value="SKP1/BTB/POZ_sf"/>
</dbReference>
<dbReference type="FunFam" id="1.25.40.420:FF:000005">
    <property type="entry name" value="BTB/POZ domain-containing protein 9"/>
    <property type="match status" value="1"/>
</dbReference>
<dbReference type="Gene3D" id="3.30.710.10">
    <property type="entry name" value="Potassium Channel Kv1.1, Chain A"/>
    <property type="match status" value="1"/>
</dbReference>
<reference evidence="2" key="1">
    <citation type="journal article" date="2012" name="Nature">
        <title>The oyster genome reveals stress adaptation and complexity of shell formation.</title>
        <authorList>
            <person name="Zhang G."/>
            <person name="Fang X."/>
            <person name="Guo X."/>
            <person name="Li L."/>
            <person name="Luo R."/>
            <person name="Xu F."/>
            <person name="Yang P."/>
            <person name="Zhang L."/>
            <person name="Wang X."/>
            <person name="Qi H."/>
            <person name="Xiong Z."/>
            <person name="Que H."/>
            <person name="Xie Y."/>
            <person name="Holland P.W."/>
            <person name="Paps J."/>
            <person name="Zhu Y."/>
            <person name="Wu F."/>
            <person name="Chen Y."/>
            <person name="Wang J."/>
            <person name="Peng C."/>
            <person name="Meng J."/>
            <person name="Yang L."/>
            <person name="Liu J."/>
            <person name="Wen B."/>
            <person name="Zhang N."/>
            <person name="Huang Z."/>
            <person name="Zhu Q."/>
            <person name="Feng Y."/>
            <person name="Mount A."/>
            <person name="Hedgecock D."/>
            <person name="Xu Z."/>
            <person name="Liu Y."/>
            <person name="Domazet-Loso T."/>
            <person name="Du Y."/>
            <person name="Sun X."/>
            <person name="Zhang S."/>
            <person name="Liu B."/>
            <person name="Cheng P."/>
            <person name="Jiang X."/>
            <person name="Li J."/>
            <person name="Fan D."/>
            <person name="Wang W."/>
            <person name="Fu W."/>
            <person name="Wang T."/>
            <person name="Wang B."/>
            <person name="Zhang J."/>
            <person name="Peng Z."/>
            <person name="Li Y."/>
            <person name="Li N."/>
            <person name="Wang J."/>
            <person name="Chen M."/>
            <person name="He Y."/>
            <person name="Tan F."/>
            <person name="Song X."/>
            <person name="Zheng Q."/>
            <person name="Huang R."/>
            <person name="Yang H."/>
            <person name="Du X."/>
            <person name="Chen L."/>
            <person name="Yang M."/>
            <person name="Gaffney P.M."/>
            <person name="Wang S."/>
            <person name="Luo L."/>
            <person name="She Z."/>
            <person name="Ming Y."/>
            <person name="Huang W."/>
            <person name="Zhang S."/>
            <person name="Huang B."/>
            <person name="Zhang Y."/>
            <person name="Qu T."/>
            <person name="Ni P."/>
            <person name="Miao G."/>
            <person name="Wang J."/>
            <person name="Wang Q."/>
            <person name="Steinberg C.E."/>
            <person name="Wang H."/>
            <person name="Li N."/>
            <person name="Qian L."/>
            <person name="Zhang G."/>
            <person name="Li Y."/>
            <person name="Yang H."/>
            <person name="Liu X."/>
            <person name="Wang J."/>
            <person name="Yin Y."/>
            <person name="Wang J."/>
        </authorList>
    </citation>
    <scope>NUCLEOTIDE SEQUENCE [LARGE SCALE GENOMIC DNA]</scope>
    <source>
        <strain evidence="2">05x7-T-G4-1.051#20</strain>
    </source>
</reference>
<dbReference type="InterPro" id="IPR000210">
    <property type="entry name" value="BTB/POZ_dom"/>
</dbReference>
<dbReference type="SUPFAM" id="SSF54695">
    <property type="entry name" value="POZ domain"/>
    <property type="match status" value="1"/>
</dbReference>
<dbReference type="InParanoid" id="K1QV07"/>
<evidence type="ECO:0000256" key="1">
    <source>
        <dbReference type="SAM" id="MobiDB-lite"/>
    </source>
</evidence>
<dbReference type="GO" id="GO:0048512">
    <property type="term" value="P:circadian behavior"/>
    <property type="evidence" value="ECO:0007669"/>
    <property type="project" value="TreeGrafter"/>
</dbReference>
<dbReference type="GO" id="GO:0050804">
    <property type="term" value="P:modulation of chemical synaptic transmission"/>
    <property type="evidence" value="ECO:0007669"/>
    <property type="project" value="TreeGrafter"/>
</dbReference>
<organism evidence="2">
    <name type="scientific">Magallana gigas</name>
    <name type="common">Pacific oyster</name>
    <name type="synonym">Crassostrea gigas</name>
    <dbReference type="NCBI Taxonomy" id="29159"/>
    <lineage>
        <taxon>Eukaryota</taxon>
        <taxon>Metazoa</taxon>
        <taxon>Spiralia</taxon>
        <taxon>Lophotrochozoa</taxon>
        <taxon>Mollusca</taxon>
        <taxon>Bivalvia</taxon>
        <taxon>Autobranchia</taxon>
        <taxon>Pteriomorphia</taxon>
        <taxon>Ostreida</taxon>
        <taxon>Ostreoidea</taxon>
        <taxon>Ostreidae</taxon>
        <taxon>Magallana</taxon>
    </lineage>
</organism>
<dbReference type="SMART" id="SM00225">
    <property type="entry name" value="BTB"/>
    <property type="match status" value="1"/>
</dbReference>
<dbReference type="FunFam" id="2.60.120.260:FF:000051">
    <property type="entry name" value="BTB/POZ domain-containing protein 9"/>
    <property type="match status" value="1"/>
</dbReference>
<dbReference type="SMART" id="SM00875">
    <property type="entry name" value="BACK"/>
    <property type="match status" value="1"/>
</dbReference>
<dbReference type="FunCoup" id="K1QV07">
    <property type="interactions" value="1097"/>
</dbReference>